<evidence type="ECO:0000313" key="2">
    <source>
        <dbReference type="Proteomes" id="UP001341840"/>
    </source>
</evidence>
<protein>
    <recommendedName>
        <fullName evidence="3">Aminotransferase-like plant mobile domain-containing protein</fullName>
    </recommendedName>
</protein>
<sequence length="219" mass="24787">MRIKSEEERFDEIMKRSHPNLNHPLLYKHGAMPPQVLFSHHINHLLRIKPSDSSECFPSEGTLSPSFSLSTPSHDLGPLANETNHPPFPGDSSEFWRWWISAMNILKRQPQFRQRSSNFTAILWKLWNDRNLWIFEGVAPLQYLLASSLAYDAEDKAEKATSATPLFFSYTRASISDCINTNSVVATDIVISSCILTPFNSYFAATALLHRGCGALPYS</sequence>
<proteinExistence type="predicted"/>
<reference evidence="1 2" key="1">
    <citation type="journal article" date="2023" name="Plants (Basel)">
        <title>Bridging the Gap: Combining Genomics and Transcriptomics Approaches to Understand Stylosanthes scabra, an Orphan Legume from the Brazilian Caatinga.</title>
        <authorList>
            <person name="Ferreira-Neto J.R.C."/>
            <person name="da Silva M.D."/>
            <person name="Binneck E."/>
            <person name="de Melo N.F."/>
            <person name="da Silva R.H."/>
            <person name="de Melo A.L.T.M."/>
            <person name="Pandolfi V."/>
            <person name="Bustamante F.O."/>
            <person name="Brasileiro-Vidal A.C."/>
            <person name="Benko-Iseppon A.M."/>
        </authorList>
    </citation>
    <scope>NUCLEOTIDE SEQUENCE [LARGE SCALE GENOMIC DNA]</scope>
    <source>
        <tissue evidence="1">Leaves</tissue>
    </source>
</reference>
<accession>A0ABU6T7Q7</accession>
<evidence type="ECO:0008006" key="3">
    <source>
        <dbReference type="Google" id="ProtNLM"/>
    </source>
</evidence>
<name>A0ABU6T7Q7_9FABA</name>
<gene>
    <name evidence="1" type="ORF">PIB30_018619</name>
</gene>
<dbReference type="Proteomes" id="UP001341840">
    <property type="component" value="Unassembled WGS sequence"/>
</dbReference>
<evidence type="ECO:0000313" key="1">
    <source>
        <dbReference type="EMBL" id="MED6144771.1"/>
    </source>
</evidence>
<comment type="caution">
    <text evidence="1">The sequence shown here is derived from an EMBL/GenBank/DDBJ whole genome shotgun (WGS) entry which is preliminary data.</text>
</comment>
<organism evidence="1 2">
    <name type="scientific">Stylosanthes scabra</name>
    <dbReference type="NCBI Taxonomy" id="79078"/>
    <lineage>
        <taxon>Eukaryota</taxon>
        <taxon>Viridiplantae</taxon>
        <taxon>Streptophyta</taxon>
        <taxon>Embryophyta</taxon>
        <taxon>Tracheophyta</taxon>
        <taxon>Spermatophyta</taxon>
        <taxon>Magnoliopsida</taxon>
        <taxon>eudicotyledons</taxon>
        <taxon>Gunneridae</taxon>
        <taxon>Pentapetalae</taxon>
        <taxon>rosids</taxon>
        <taxon>fabids</taxon>
        <taxon>Fabales</taxon>
        <taxon>Fabaceae</taxon>
        <taxon>Papilionoideae</taxon>
        <taxon>50 kb inversion clade</taxon>
        <taxon>dalbergioids sensu lato</taxon>
        <taxon>Dalbergieae</taxon>
        <taxon>Pterocarpus clade</taxon>
        <taxon>Stylosanthes</taxon>
    </lineage>
</organism>
<dbReference type="EMBL" id="JASCZI010090677">
    <property type="protein sequence ID" value="MED6144771.1"/>
    <property type="molecule type" value="Genomic_DNA"/>
</dbReference>
<keyword evidence="2" id="KW-1185">Reference proteome</keyword>